<evidence type="ECO:0000256" key="9">
    <source>
        <dbReference type="ARBA" id="ARBA00022771"/>
    </source>
</evidence>
<dbReference type="Gene3D" id="3.30.40.10">
    <property type="entry name" value="Zinc/RING finger domain, C3HC4 (zinc finger)"/>
    <property type="match status" value="1"/>
</dbReference>
<comment type="similarity">
    <text evidence="11">Belongs to the ZNF598/HEL2 family.</text>
</comment>
<dbReference type="InterPro" id="IPR001841">
    <property type="entry name" value="Znf_RING"/>
</dbReference>
<dbReference type="GO" id="GO:0072344">
    <property type="term" value="P:rescue of stalled ribosome"/>
    <property type="evidence" value="ECO:0007669"/>
    <property type="project" value="InterPro"/>
</dbReference>
<dbReference type="InterPro" id="IPR013083">
    <property type="entry name" value="Znf_RING/FYVE/PHD"/>
</dbReference>
<feature type="region of interest" description="Disordered" evidence="13">
    <location>
        <begin position="576"/>
        <end position="641"/>
    </location>
</feature>
<keyword evidence="8" id="KW-0479">Metal-binding</keyword>
<evidence type="ECO:0000256" key="4">
    <source>
        <dbReference type="ARBA" id="ARBA00012483"/>
    </source>
</evidence>
<evidence type="ECO:0000256" key="5">
    <source>
        <dbReference type="ARBA" id="ARBA00022490"/>
    </source>
</evidence>
<keyword evidence="16" id="KW-1185">Reference proteome</keyword>
<feature type="compositionally biased region" description="Basic and acidic residues" evidence="13">
    <location>
        <begin position="364"/>
        <end position="375"/>
    </location>
</feature>
<dbReference type="GO" id="GO:0016567">
    <property type="term" value="P:protein ubiquitination"/>
    <property type="evidence" value="ECO:0007669"/>
    <property type="project" value="TreeGrafter"/>
</dbReference>
<keyword evidence="5" id="KW-0963">Cytoplasm</keyword>
<dbReference type="InterPro" id="IPR057634">
    <property type="entry name" value="PAH_ZNF598/HEL2"/>
</dbReference>
<comment type="caution">
    <text evidence="15">The sequence shown here is derived from an EMBL/GenBank/DDBJ whole genome shotgun (WGS) entry which is preliminary data.</text>
</comment>
<dbReference type="AlphaFoldDB" id="A0A8T2INA9"/>
<dbReference type="PANTHER" id="PTHR22938">
    <property type="entry name" value="ZINC FINGER PROTEIN 598"/>
    <property type="match status" value="1"/>
</dbReference>
<name>A0A8T2INA9_9PIPI</name>
<evidence type="ECO:0000256" key="8">
    <source>
        <dbReference type="ARBA" id="ARBA00022723"/>
    </source>
</evidence>
<comment type="pathway">
    <text evidence="3">Protein modification; protein ubiquitination.</text>
</comment>
<evidence type="ECO:0000313" key="16">
    <source>
        <dbReference type="Proteomes" id="UP000812440"/>
    </source>
</evidence>
<dbReference type="OrthoDB" id="3838338at2759"/>
<dbReference type="PANTHER" id="PTHR22938:SF0">
    <property type="entry name" value="E3 UBIQUITIN-PROTEIN LIGASE ZNF598"/>
    <property type="match status" value="1"/>
</dbReference>
<dbReference type="InterPro" id="IPR013087">
    <property type="entry name" value="Znf_C2H2_type"/>
</dbReference>
<dbReference type="EC" id="2.3.2.27" evidence="4"/>
<dbReference type="PROSITE" id="PS00028">
    <property type="entry name" value="ZINC_FINGER_C2H2_1"/>
    <property type="match status" value="1"/>
</dbReference>
<evidence type="ECO:0000256" key="1">
    <source>
        <dbReference type="ARBA" id="ARBA00000900"/>
    </source>
</evidence>
<feature type="region of interest" description="Disordered" evidence="13">
    <location>
        <begin position="711"/>
        <end position="741"/>
    </location>
</feature>
<evidence type="ECO:0000256" key="12">
    <source>
        <dbReference type="PROSITE-ProRule" id="PRU00175"/>
    </source>
</evidence>
<comment type="catalytic activity">
    <reaction evidence="1">
        <text>S-ubiquitinyl-[E2 ubiquitin-conjugating enzyme]-L-cysteine + [acceptor protein]-L-lysine = [E2 ubiquitin-conjugating enzyme]-L-cysteine + N(6)-ubiquitinyl-[acceptor protein]-L-lysine.</text>
        <dbReference type="EC" id="2.3.2.27"/>
    </reaction>
</comment>
<accession>A0A8T2INA9</accession>
<dbReference type="PROSITE" id="PS50089">
    <property type="entry name" value="ZF_RING_2"/>
    <property type="match status" value="1"/>
</dbReference>
<feature type="domain" description="RING-type" evidence="14">
    <location>
        <begin position="15"/>
        <end position="55"/>
    </location>
</feature>
<dbReference type="Pfam" id="PF25447">
    <property type="entry name" value="RING_ZNF598"/>
    <property type="match status" value="1"/>
</dbReference>
<dbReference type="GO" id="GO:0008270">
    <property type="term" value="F:zinc ion binding"/>
    <property type="evidence" value="ECO:0007669"/>
    <property type="project" value="UniProtKB-KW"/>
</dbReference>
<dbReference type="GO" id="GO:0005737">
    <property type="term" value="C:cytoplasm"/>
    <property type="evidence" value="ECO:0007669"/>
    <property type="project" value="UniProtKB-SubCell"/>
</dbReference>
<evidence type="ECO:0000259" key="14">
    <source>
        <dbReference type="PROSITE" id="PS50089"/>
    </source>
</evidence>
<protein>
    <recommendedName>
        <fullName evidence="4">RING-type E3 ubiquitin transferase</fullName>
        <ecNumber evidence="4">2.3.2.27</ecNumber>
    </recommendedName>
</protein>
<evidence type="ECO:0000256" key="2">
    <source>
        <dbReference type="ARBA" id="ARBA00004496"/>
    </source>
</evidence>
<dbReference type="GO" id="GO:0061630">
    <property type="term" value="F:ubiquitin protein ligase activity"/>
    <property type="evidence" value="ECO:0007669"/>
    <property type="project" value="UniProtKB-EC"/>
</dbReference>
<keyword evidence="10" id="KW-0862">Zinc</keyword>
<evidence type="ECO:0000313" key="15">
    <source>
        <dbReference type="EMBL" id="KAG8433283.1"/>
    </source>
</evidence>
<reference evidence="15" key="1">
    <citation type="thesis" date="2020" institute="ProQuest LLC" country="789 East Eisenhower Parkway, Ann Arbor, MI, USA">
        <title>Comparative Genomics and Chromosome Evolution.</title>
        <authorList>
            <person name="Mudd A.B."/>
        </authorList>
    </citation>
    <scope>NUCLEOTIDE SEQUENCE</scope>
    <source>
        <strain evidence="15">Female2</strain>
        <tissue evidence="15">Blood</tissue>
    </source>
</reference>
<comment type="subcellular location">
    <subcellularLocation>
        <location evidence="2">Cytoplasm</location>
    </subcellularLocation>
</comment>
<evidence type="ECO:0000256" key="3">
    <source>
        <dbReference type="ARBA" id="ARBA00004906"/>
    </source>
</evidence>
<dbReference type="EMBL" id="JAACNH010000009">
    <property type="protein sequence ID" value="KAG8433284.1"/>
    <property type="molecule type" value="Genomic_DNA"/>
</dbReference>
<dbReference type="SMART" id="SM00355">
    <property type="entry name" value="ZnF_C2H2"/>
    <property type="match status" value="5"/>
</dbReference>
<dbReference type="InterPro" id="IPR044288">
    <property type="entry name" value="ZNF598/HEL2"/>
</dbReference>
<sequence>MASRTGKTIDSERSCVLCCQDLDIYALGKCDHPVCYRCSTKMRVLCEQKYCAVCREELDKVVFVKKLALFSSIPFQQMQYEKKYDIYFENGQLFSQFRKLLHHECSLCPSSRPFHAFTDLEQHMRKQHELFCCKLCVKHLKNFTYERAWYTRKDLARHRMHGDPEDTSHRGHPLCKFCDERYLDNDELLKHLRRDHYFCHFCDSDGTQDYYSDYSFLREHFRESHFLCEEGRCNTEQFTHAFRSEIDYKAHKTSCHSKNRAEARQNRQIDIQFSYAPRHHNRRNEGIVSPEDYEEVDRYNRQARTARGAPRGGPQNKRGSWRYKREEEDRAVAAAVRASVAARRQEEIGRNQTQEIMETPISRKEETRDLDEGCKSKPSSKTTSDIAGAELLMKSASLGPKETGKMQNASNGGLSKEDFPSVGYAATLPLSSSAKPVAAKLKEEDFPSLSSVVSASSSTSSSMPVFTGLNYTASARSGNTFQEEDFPALVTKMNAIKPISSVVSAWSTSSSKSAPKMTSHAAPSKPVKKMFPLGNAKAVGKKISKASSISDDEEDGTGMTTQEFRSAPTMFDISKLLTSPTPQNCGKVGKKKRVGSDKPHTLSAAQNLADKPANFSSSLKENASEIEHTPTPPASSILSDKSNTVANGLAEKKVPDKISNFKENPELKKVSANVQLSPLPDEEFPALMNSSVLRMPPPGFSPVTIAPLAPPPGLAKSAGNPPPGFSNVPSTSLPNSQQNKPAKGVAFCTRTYLVPENFQQRNIHLINSIKDFLSGDESKFNEFKSLSGQFRQGLISAAGYYKSCRQLLGENFKLIFNELLVLLPDNAKQQELLSAHQECGAEEKPSSNKSKKTKKTAWITDSKSLDLDYSVCSSCSQVLASRDVASHKKLHLEDHDFPSLQATNRIIS</sequence>
<dbReference type="GO" id="GO:0043022">
    <property type="term" value="F:ribosome binding"/>
    <property type="evidence" value="ECO:0007669"/>
    <property type="project" value="TreeGrafter"/>
</dbReference>
<dbReference type="InterPro" id="IPR041888">
    <property type="entry name" value="RING-HC_ZNF598/HEL2"/>
</dbReference>
<keyword evidence="6" id="KW-0597">Phosphoprotein</keyword>
<evidence type="ECO:0000256" key="13">
    <source>
        <dbReference type="SAM" id="MobiDB-lite"/>
    </source>
</evidence>
<feature type="compositionally biased region" description="Polar residues" evidence="13">
    <location>
        <begin position="727"/>
        <end position="740"/>
    </location>
</feature>
<dbReference type="EMBL" id="JAACNH010000009">
    <property type="protein sequence ID" value="KAG8433283.1"/>
    <property type="molecule type" value="Genomic_DNA"/>
</dbReference>
<evidence type="ECO:0000256" key="10">
    <source>
        <dbReference type="ARBA" id="ARBA00022833"/>
    </source>
</evidence>
<evidence type="ECO:0000256" key="7">
    <source>
        <dbReference type="ARBA" id="ARBA00022679"/>
    </source>
</evidence>
<proteinExistence type="inferred from homology"/>
<dbReference type="Proteomes" id="UP000812440">
    <property type="component" value="Chromosome 9"/>
</dbReference>
<keyword evidence="9 12" id="KW-0863">Zinc-finger</keyword>
<evidence type="ECO:0000256" key="6">
    <source>
        <dbReference type="ARBA" id="ARBA00022553"/>
    </source>
</evidence>
<feature type="region of interest" description="Disordered" evidence="13">
    <location>
        <begin position="302"/>
        <end position="328"/>
    </location>
</feature>
<keyword evidence="7" id="KW-0808">Transferase</keyword>
<dbReference type="Pfam" id="PF23202">
    <property type="entry name" value="PAH_ZNF598"/>
    <property type="match status" value="1"/>
</dbReference>
<dbReference type="CDD" id="cd16615">
    <property type="entry name" value="RING-HC_ZNF598"/>
    <property type="match status" value="1"/>
</dbReference>
<evidence type="ECO:0000256" key="11">
    <source>
        <dbReference type="ARBA" id="ARBA00035113"/>
    </source>
</evidence>
<organism evidence="15 16">
    <name type="scientific">Hymenochirus boettgeri</name>
    <name type="common">Congo dwarf clawed frog</name>
    <dbReference type="NCBI Taxonomy" id="247094"/>
    <lineage>
        <taxon>Eukaryota</taxon>
        <taxon>Metazoa</taxon>
        <taxon>Chordata</taxon>
        <taxon>Craniata</taxon>
        <taxon>Vertebrata</taxon>
        <taxon>Euteleostomi</taxon>
        <taxon>Amphibia</taxon>
        <taxon>Batrachia</taxon>
        <taxon>Anura</taxon>
        <taxon>Pipoidea</taxon>
        <taxon>Pipidae</taxon>
        <taxon>Pipinae</taxon>
        <taxon>Hymenochirus</taxon>
    </lineage>
</organism>
<feature type="region of interest" description="Disordered" evidence="13">
    <location>
        <begin position="364"/>
        <end position="384"/>
    </location>
</feature>
<dbReference type="Pfam" id="PF23208">
    <property type="entry name" value="zf_C2H2_ZNF598"/>
    <property type="match status" value="1"/>
</dbReference>
<gene>
    <name evidence="15" type="ORF">GDO86_017534</name>
</gene>
<dbReference type="InterPro" id="IPR059042">
    <property type="entry name" value="Znf_C2H2_ZNF598"/>
</dbReference>